<evidence type="ECO:0000256" key="1">
    <source>
        <dbReference type="SAM" id="MobiDB-lite"/>
    </source>
</evidence>
<dbReference type="VEuPathDB" id="FungiDB:SPRG_20413"/>
<feature type="region of interest" description="Disordered" evidence="1">
    <location>
        <begin position="37"/>
        <end position="85"/>
    </location>
</feature>
<sequence>MEGSSTTTGGRSHLVSVFNLHKARHAALDVVVCVRPAPPWQRSPPSRAPKPSVDRSRRRVRVVHSNRRGQGHCRRHERRLGRPHDCPSHRHAVLSRLWSLFSATADYYH</sequence>
<feature type="compositionally biased region" description="Basic residues" evidence="1">
    <location>
        <begin position="56"/>
        <end position="79"/>
    </location>
</feature>
<gene>
    <name evidence="2" type="ORF">SPRG_20413</name>
</gene>
<dbReference type="KEGG" id="spar:SPRG_20413"/>
<organism evidence="2 3">
    <name type="scientific">Saprolegnia parasitica (strain CBS 223.65)</name>
    <dbReference type="NCBI Taxonomy" id="695850"/>
    <lineage>
        <taxon>Eukaryota</taxon>
        <taxon>Sar</taxon>
        <taxon>Stramenopiles</taxon>
        <taxon>Oomycota</taxon>
        <taxon>Saprolegniomycetes</taxon>
        <taxon>Saprolegniales</taxon>
        <taxon>Saprolegniaceae</taxon>
        <taxon>Saprolegnia</taxon>
    </lineage>
</organism>
<evidence type="ECO:0000313" key="2">
    <source>
        <dbReference type="EMBL" id="KDO27318.1"/>
    </source>
</evidence>
<dbReference type="RefSeq" id="XP_012202115.1">
    <property type="nucleotide sequence ID" value="XM_012346725.1"/>
</dbReference>
<dbReference type="Proteomes" id="UP000030745">
    <property type="component" value="Unassembled WGS sequence"/>
</dbReference>
<protein>
    <submittedName>
        <fullName evidence="2">Uncharacterized protein</fullName>
    </submittedName>
</protein>
<feature type="compositionally biased region" description="Pro residues" evidence="1">
    <location>
        <begin position="37"/>
        <end position="48"/>
    </location>
</feature>
<dbReference type="EMBL" id="KK583218">
    <property type="protein sequence ID" value="KDO27318.1"/>
    <property type="molecule type" value="Genomic_DNA"/>
</dbReference>
<proteinExistence type="predicted"/>
<evidence type="ECO:0000313" key="3">
    <source>
        <dbReference type="Proteomes" id="UP000030745"/>
    </source>
</evidence>
<dbReference type="GeneID" id="24141556"/>
<accession>A0A067CA06</accession>
<dbReference type="AlphaFoldDB" id="A0A067CA06"/>
<name>A0A067CA06_SAPPC</name>
<reference evidence="2 3" key="1">
    <citation type="journal article" date="2013" name="PLoS Genet.">
        <title>Distinctive expansion of potential virulence genes in the genome of the oomycete fish pathogen Saprolegnia parasitica.</title>
        <authorList>
            <person name="Jiang R.H."/>
            <person name="de Bruijn I."/>
            <person name="Haas B.J."/>
            <person name="Belmonte R."/>
            <person name="Lobach L."/>
            <person name="Christie J."/>
            <person name="van den Ackerveken G."/>
            <person name="Bottin A."/>
            <person name="Bulone V."/>
            <person name="Diaz-Moreno S.M."/>
            <person name="Dumas B."/>
            <person name="Fan L."/>
            <person name="Gaulin E."/>
            <person name="Govers F."/>
            <person name="Grenville-Briggs L.J."/>
            <person name="Horner N.R."/>
            <person name="Levin J.Z."/>
            <person name="Mammella M."/>
            <person name="Meijer H.J."/>
            <person name="Morris P."/>
            <person name="Nusbaum C."/>
            <person name="Oome S."/>
            <person name="Phillips A.J."/>
            <person name="van Rooyen D."/>
            <person name="Rzeszutek E."/>
            <person name="Saraiva M."/>
            <person name="Secombes C.J."/>
            <person name="Seidl M.F."/>
            <person name="Snel B."/>
            <person name="Stassen J.H."/>
            <person name="Sykes S."/>
            <person name="Tripathy S."/>
            <person name="van den Berg H."/>
            <person name="Vega-Arreguin J.C."/>
            <person name="Wawra S."/>
            <person name="Young S.K."/>
            <person name="Zeng Q."/>
            <person name="Dieguez-Uribeondo J."/>
            <person name="Russ C."/>
            <person name="Tyler B.M."/>
            <person name="van West P."/>
        </authorList>
    </citation>
    <scope>NUCLEOTIDE SEQUENCE [LARGE SCALE GENOMIC DNA]</scope>
    <source>
        <strain evidence="2 3">CBS 223.65</strain>
    </source>
</reference>
<keyword evidence="3" id="KW-1185">Reference proteome</keyword>